<proteinExistence type="predicted"/>
<dbReference type="Proteomes" id="UP000008555">
    <property type="component" value="Chromosome"/>
</dbReference>
<gene>
    <name evidence="1" type="ordered locus">CBUD_0266</name>
</gene>
<dbReference type="RefSeq" id="WP_011996500.1">
    <property type="nucleotide sequence ID" value="NC_009727.1"/>
</dbReference>
<name>A9KBZ4_COXBN</name>
<organism evidence="1 2">
    <name type="scientific">Coxiella burnetii (strain Dugway 5J108-111)</name>
    <dbReference type="NCBI Taxonomy" id="434922"/>
    <lineage>
        <taxon>Bacteria</taxon>
        <taxon>Pseudomonadati</taxon>
        <taxon>Pseudomonadota</taxon>
        <taxon>Gammaproteobacteria</taxon>
        <taxon>Legionellales</taxon>
        <taxon>Coxiellaceae</taxon>
        <taxon>Coxiella</taxon>
    </lineage>
</organism>
<dbReference type="AlphaFoldDB" id="A9KBZ4"/>
<sequence>MTGGFAMMAVRKISILVITLTCFFLTNAGMAVEIRGINVATVAVSDQSPQTLQTALPQALEQVLIRMSGNTGVMTLPTVQDAVPQISHYVEKYSYATKTDESGKQQLLLQVVFDTRAVKRLLQNANQAIWSANRPLTMVWVSIPNGKQSQILASDSQNPALHALKQVAAFRGVPVIFPAMDLEDQINVAQPASTLPNNQQLQAISQRYGVDSILSGAVVSGENGQLQGEWQLFLNGTPYEWQTGGANVVQVVNNGIDRAADMMANQFATLDSKGMGSLVTMQVTGVKTLDDYVHVVSTLKHLTPVAKVSVSDMNADMLLLKIKTIGNLDDLVKSLKSVSHLVAETAPTQPELNAANLFYRWKSNTPPGDSETPIMLTPPIH</sequence>
<dbReference type="KEGG" id="cbd:CBUD_0266"/>
<dbReference type="InterPro" id="IPR018642">
    <property type="entry name" value="DUF2066"/>
</dbReference>
<protein>
    <submittedName>
        <fullName evidence="1">Hypothetical exported protein</fullName>
    </submittedName>
</protein>
<evidence type="ECO:0000313" key="1">
    <source>
        <dbReference type="EMBL" id="ABS76812.2"/>
    </source>
</evidence>
<dbReference type="HOGENOM" id="CLU_041769_1_0_6"/>
<evidence type="ECO:0000313" key="2">
    <source>
        <dbReference type="Proteomes" id="UP000008555"/>
    </source>
</evidence>
<dbReference type="Pfam" id="PF09839">
    <property type="entry name" value="DUF2066"/>
    <property type="match status" value="1"/>
</dbReference>
<dbReference type="EMBL" id="CP000733">
    <property type="protein sequence ID" value="ABS76812.2"/>
    <property type="molecule type" value="Genomic_DNA"/>
</dbReference>
<accession>A9KBZ4</accession>
<reference evidence="1 2" key="1">
    <citation type="journal article" date="2009" name="Infect. Immun.">
        <title>Comparative genomics reveal extensive transposon-mediated genomic plasticity and diversity among potential effector proteins within the genus Coxiella.</title>
        <authorList>
            <person name="Beare P.A."/>
            <person name="Unsworth N."/>
            <person name="Andoh M."/>
            <person name="Voth D.E."/>
            <person name="Omsland A."/>
            <person name="Gilk S.D."/>
            <person name="Williams K.P."/>
            <person name="Sobral B.W."/>
            <person name="Kupko J.J.III."/>
            <person name="Porcella S.F."/>
            <person name="Samuel J.E."/>
            <person name="Heinzen R.A."/>
        </authorList>
    </citation>
    <scope>NUCLEOTIDE SEQUENCE [LARGE SCALE GENOMIC DNA]</scope>
    <source>
        <strain evidence="1 2">Dugway 5J108-111</strain>
    </source>
</reference>